<evidence type="ECO:0000313" key="2">
    <source>
        <dbReference type="Proteomes" id="UP000823775"/>
    </source>
</evidence>
<name>A0ABS8UPQ2_DATST</name>
<dbReference type="EMBL" id="JACEIK010002235">
    <property type="protein sequence ID" value="MCD9559871.1"/>
    <property type="molecule type" value="Genomic_DNA"/>
</dbReference>
<dbReference type="Proteomes" id="UP000823775">
    <property type="component" value="Unassembled WGS sequence"/>
</dbReference>
<accession>A0ABS8UPQ2</accession>
<sequence length="105" mass="11442">MKKRGGIIIKYLAAPVKLQRAAGSDPLTVGAWKNTSALDFPRATHRRVAGHNSRSADAAWSQGSGLKLIFSQTGVSSMFYRTWPASGRWSSSPLPQNTHPHLTLK</sequence>
<evidence type="ECO:0000313" key="1">
    <source>
        <dbReference type="EMBL" id="MCD9559871.1"/>
    </source>
</evidence>
<protein>
    <submittedName>
        <fullName evidence="1">Uncharacterized protein</fullName>
    </submittedName>
</protein>
<gene>
    <name evidence="1" type="ORF">HAX54_018197</name>
</gene>
<proteinExistence type="predicted"/>
<keyword evidence="2" id="KW-1185">Reference proteome</keyword>
<comment type="caution">
    <text evidence="1">The sequence shown here is derived from an EMBL/GenBank/DDBJ whole genome shotgun (WGS) entry which is preliminary data.</text>
</comment>
<organism evidence="1 2">
    <name type="scientific">Datura stramonium</name>
    <name type="common">Jimsonweed</name>
    <name type="synonym">Common thornapple</name>
    <dbReference type="NCBI Taxonomy" id="4076"/>
    <lineage>
        <taxon>Eukaryota</taxon>
        <taxon>Viridiplantae</taxon>
        <taxon>Streptophyta</taxon>
        <taxon>Embryophyta</taxon>
        <taxon>Tracheophyta</taxon>
        <taxon>Spermatophyta</taxon>
        <taxon>Magnoliopsida</taxon>
        <taxon>eudicotyledons</taxon>
        <taxon>Gunneridae</taxon>
        <taxon>Pentapetalae</taxon>
        <taxon>asterids</taxon>
        <taxon>lamiids</taxon>
        <taxon>Solanales</taxon>
        <taxon>Solanaceae</taxon>
        <taxon>Solanoideae</taxon>
        <taxon>Datureae</taxon>
        <taxon>Datura</taxon>
    </lineage>
</organism>
<reference evidence="1 2" key="1">
    <citation type="journal article" date="2021" name="BMC Genomics">
        <title>Datura genome reveals duplications of psychoactive alkaloid biosynthetic genes and high mutation rate following tissue culture.</title>
        <authorList>
            <person name="Rajewski A."/>
            <person name="Carter-House D."/>
            <person name="Stajich J."/>
            <person name="Litt A."/>
        </authorList>
    </citation>
    <scope>NUCLEOTIDE SEQUENCE [LARGE SCALE GENOMIC DNA]</scope>
    <source>
        <strain evidence="1">AR-01</strain>
    </source>
</reference>
<feature type="non-terminal residue" evidence="1">
    <location>
        <position position="105"/>
    </location>
</feature>